<dbReference type="Gene3D" id="1.20.120.520">
    <property type="entry name" value="nmb1532 protein domain like"/>
    <property type="match status" value="1"/>
</dbReference>
<proteinExistence type="predicted"/>
<keyword evidence="3" id="KW-1185">Reference proteome</keyword>
<evidence type="ECO:0000259" key="1">
    <source>
        <dbReference type="Pfam" id="PF01814"/>
    </source>
</evidence>
<feature type="domain" description="Hemerythrin-like" evidence="1">
    <location>
        <begin position="26"/>
        <end position="144"/>
    </location>
</feature>
<dbReference type="PANTHER" id="PTHR38048">
    <property type="entry name" value="EXPRESSED PROTEIN"/>
    <property type="match status" value="1"/>
</dbReference>
<evidence type="ECO:0000313" key="2">
    <source>
        <dbReference type="EMBL" id="KAK7458755.1"/>
    </source>
</evidence>
<dbReference type="Proteomes" id="UP001498398">
    <property type="component" value="Unassembled WGS sequence"/>
</dbReference>
<dbReference type="InterPro" id="IPR012312">
    <property type="entry name" value="Hemerythrin-like"/>
</dbReference>
<evidence type="ECO:0000313" key="3">
    <source>
        <dbReference type="Proteomes" id="UP001498398"/>
    </source>
</evidence>
<dbReference type="CDD" id="cd12108">
    <property type="entry name" value="Hr-like"/>
    <property type="match status" value="1"/>
</dbReference>
<organism evidence="2 3">
    <name type="scientific">Marasmiellus scandens</name>
    <dbReference type="NCBI Taxonomy" id="2682957"/>
    <lineage>
        <taxon>Eukaryota</taxon>
        <taxon>Fungi</taxon>
        <taxon>Dikarya</taxon>
        <taxon>Basidiomycota</taxon>
        <taxon>Agaricomycotina</taxon>
        <taxon>Agaricomycetes</taxon>
        <taxon>Agaricomycetidae</taxon>
        <taxon>Agaricales</taxon>
        <taxon>Marasmiineae</taxon>
        <taxon>Omphalotaceae</taxon>
        <taxon>Marasmiellus</taxon>
    </lineage>
</organism>
<dbReference type="PANTHER" id="PTHR38048:SF2">
    <property type="entry name" value="HEMERYTHRIN-LIKE DOMAIN-CONTAINING PROTEIN"/>
    <property type="match status" value="1"/>
</dbReference>
<comment type="caution">
    <text evidence="2">The sequence shown here is derived from an EMBL/GenBank/DDBJ whole genome shotgun (WGS) entry which is preliminary data.</text>
</comment>
<protein>
    <recommendedName>
        <fullName evidence="1">Hemerythrin-like domain-containing protein</fullName>
    </recommendedName>
</protein>
<dbReference type="InterPro" id="IPR053206">
    <property type="entry name" value="Dimeric_xanthone_biosynth"/>
</dbReference>
<dbReference type="Pfam" id="PF01814">
    <property type="entry name" value="Hemerythrin"/>
    <property type="match status" value="1"/>
</dbReference>
<name>A0ABR1JDA3_9AGAR</name>
<accession>A0ABR1JDA3</accession>
<sequence>MPTPYPLLEMPPGDFSNMFDYQAINMAAAHNAFIQGINAMVAHAPSVPPEKVHPFMIFSLAVVDNIHHHHDLEEQYLFPELEKKLGKGALSGNVNEHKEFVPQLVKLKEYLERVKAGEEKYDGQLLIQKIHSFSDIMVAHLNNEIPSLESSRMKAVFTEKELKDIDSGFMNLALKKIEFATTMPLSVVCGNPATPWFPPFPLPLKWATRWWFARKYNEAWEFGPLDLYGNPREMPKSKA</sequence>
<reference evidence="2 3" key="1">
    <citation type="submission" date="2024-01" db="EMBL/GenBank/DDBJ databases">
        <title>A draft genome for the cacao thread blight pathogen Marasmiellus scandens.</title>
        <authorList>
            <person name="Baruah I.K."/>
            <person name="Leung J."/>
            <person name="Bukari Y."/>
            <person name="Amoako-Attah I."/>
            <person name="Meinhardt L.W."/>
            <person name="Bailey B.A."/>
            <person name="Cohen S.P."/>
        </authorList>
    </citation>
    <scope>NUCLEOTIDE SEQUENCE [LARGE SCALE GENOMIC DNA]</scope>
    <source>
        <strain evidence="2 3">GH-19</strain>
    </source>
</reference>
<dbReference type="EMBL" id="JBANRG010000017">
    <property type="protein sequence ID" value="KAK7458755.1"/>
    <property type="molecule type" value="Genomic_DNA"/>
</dbReference>
<gene>
    <name evidence="2" type="ORF">VKT23_009757</name>
</gene>